<keyword evidence="2" id="KW-0808">Transferase</keyword>
<organism evidence="10 11">
    <name type="scientific">Priapulus caudatus</name>
    <name type="common">Priapulid worm</name>
    <dbReference type="NCBI Taxonomy" id="37621"/>
    <lineage>
        <taxon>Eukaryota</taxon>
        <taxon>Metazoa</taxon>
        <taxon>Ecdysozoa</taxon>
        <taxon>Scalidophora</taxon>
        <taxon>Priapulida</taxon>
        <taxon>Priapulimorpha</taxon>
        <taxon>Priapulimorphida</taxon>
        <taxon>Priapulidae</taxon>
        <taxon>Priapulus</taxon>
    </lineage>
</organism>
<dbReference type="InterPro" id="IPR050951">
    <property type="entry name" value="Retrovirus_Pol_polyprotein"/>
</dbReference>
<dbReference type="Gene3D" id="3.10.10.10">
    <property type="entry name" value="HIV Type 1 Reverse Transcriptase, subunit A, domain 1"/>
    <property type="match status" value="1"/>
</dbReference>
<evidence type="ECO:0000256" key="1">
    <source>
        <dbReference type="ARBA" id="ARBA00012493"/>
    </source>
</evidence>
<dbReference type="RefSeq" id="XP_014667284.1">
    <property type="nucleotide sequence ID" value="XM_014811798.1"/>
</dbReference>
<dbReference type="InterPro" id="IPR001584">
    <property type="entry name" value="Integrase_cat-core"/>
</dbReference>
<evidence type="ECO:0000256" key="4">
    <source>
        <dbReference type="ARBA" id="ARBA00022722"/>
    </source>
</evidence>
<keyword evidence="6" id="KW-0378">Hydrolase</keyword>
<dbReference type="SUPFAM" id="SSF56672">
    <property type="entry name" value="DNA/RNA polymerases"/>
    <property type="match status" value="1"/>
</dbReference>
<keyword evidence="5" id="KW-0255">Endonuclease</keyword>
<dbReference type="InterPro" id="IPR036397">
    <property type="entry name" value="RNaseH_sf"/>
</dbReference>
<feature type="compositionally biased region" description="Acidic residues" evidence="8">
    <location>
        <begin position="792"/>
        <end position="807"/>
    </location>
</feature>
<evidence type="ECO:0000256" key="3">
    <source>
        <dbReference type="ARBA" id="ARBA00022695"/>
    </source>
</evidence>
<dbReference type="Pfam" id="PF00665">
    <property type="entry name" value="rve"/>
    <property type="match status" value="1"/>
</dbReference>
<reference evidence="11" key="1">
    <citation type="submission" date="2025-08" db="UniProtKB">
        <authorList>
            <consortium name="RefSeq"/>
        </authorList>
    </citation>
    <scope>IDENTIFICATION</scope>
</reference>
<evidence type="ECO:0000259" key="9">
    <source>
        <dbReference type="PROSITE" id="PS50994"/>
    </source>
</evidence>
<evidence type="ECO:0000256" key="7">
    <source>
        <dbReference type="ARBA" id="ARBA00022918"/>
    </source>
</evidence>
<dbReference type="Gene3D" id="3.10.20.370">
    <property type="match status" value="1"/>
</dbReference>
<feature type="compositionally biased region" description="Basic and acidic residues" evidence="8">
    <location>
        <begin position="774"/>
        <end position="791"/>
    </location>
</feature>
<dbReference type="Pfam" id="PF17917">
    <property type="entry name" value="RT_RNaseH"/>
    <property type="match status" value="1"/>
</dbReference>
<dbReference type="InterPro" id="IPR012337">
    <property type="entry name" value="RNaseH-like_sf"/>
</dbReference>
<accession>A0ABM1E513</accession>
<dbReference type="Gene3D" id="1.10.340.70">
    <property type="match status" value="1"/>
</dbReference>
<dbReference type="Gene3D" id="3.30.70.270">
    <property type="match status" value="1"/>
</dbReference>
<dbReference type="InterPro" id="IPR043502">
    <property type="entry name" value="DNA/RNA_pol_sf"/>
</dbReference>
<evidence type="ECO:0000256" key="2">
    <source>
        <dbReference type="ARBA" id="ARBA00022679"/>
    </source>
</evidence>
<evidence type="ECO:0000313" key="10">
    <source>
        <dbReference type="Proteomes" id="UP000695022"/>
    </source>
</evidence>
<keyword evidence="10" id="KW-1185">Reference proteome</keyword>
<name>A0ABM1E513_PRICU</name>
<sequence length="815" mass="92194">MRGERKAVQQMWNQQSMWNQQWNHFAKVCRNAVDGTRSGNAHAIVAELPYGEYKSENEPVGDAEFYVDTVERDNKVTNDQAFAEVELGSGRVKEVVVFKLDTGSQVNIIPKAVHDQLEKPRTGDLRVCLDPKDLNKAIARPHHPMRTLEDILPVLTGAKYFSKLDARSAEITKPLRQLMAKDAVFLWDDAQHDAFQKVKEILTQSPVLAYFDPSKDTCLQVDASKYGLGAVVLQEGRPVAYASKSLTTTEVGYAQIEKELYAILFGCKRFHQYVYGKQTVVETDHKPLTAIFSKPLHVAPPRLQRMLLQLQKYVRGTEIPVADTLSRNFVSNTYPEFSDKLEVHVHTVLSYLPISDVRLQEVKAATAADAQCESLVQCIMTGWPRLRKDCSPSVVEFWNIRDELTILDGIIMKGHKIYIPSELRTRFLENIHAGHMGVEKCLSRARDIVFWPRITAEITDMVLRCEVCLERRNSNVKEPLTCHKVPEYPWQVVASDLFTWEGSDYLVVVDYYSRFFEVEKLTSTTSSCVINRLKRIFCRFGIPEKCVSDNGPQYASQEFARFAEQYGFVHPTSSPHYPRSNGLAERTVQTVKRILSKAKADGKDYCIGVLEYLTTPLSLGYSPSQLLMGRRLRSVVPTSAQLLKPSTPDPSIVRQRIHDSQHKYKQYHDQSAQPLCPLGVGDGVRVQTGNGRWIPAVVSGKHDEHSYVVCTPDGAVYRRNRRHLVKPPLSAMYPAMKQNGDGPMQTSVSVDEKLLASYNPITSDPPTQISAKQPEVKKSVSSETQNTRKEAEDLEDSTATELELEDEPSFKRRKN</sequence>
<dbReference type="CDD" id="cd09274">
    <property type="entry name" value="RNase_HI_RT_Ty3"/>
    <property type="match status" value="1"/>
</dbReference>
<dbReference type="InterPro" id="IPR041588">
    <property type="entry name" value="Integrase_H2C2"/>
</dbReference>
<dbReference type="PANTHER" id="PTHR37984">
    <property type="entry name" value="PROTEIN CBG26694"/>
    <property type="match status" value="1"/>
</dbReference>
<evidence type="ECO:0000256" key="8">
    <source>
        <dbReference type="SAM" id="MobiDB-lite"/>
    </source>
</evidence>
<dbReference type="GeneID" id="106808891"/>
<dbReference type="Pfam" id="PF17921">
    <property type="entry name" value="Integrase_H2C2"/>
    <property type="match status" value="1"/>
</dbReference>
<protein>
    <recommendedName>
        <fullName evidence="1">RNA-directed DNA polymerase</fullName>
        <ecNumber evidence="1">2.7.7.49</ecNumber>
    </recommendedName>
</protein>
<keyword evidence="3" id="KW-0548">Nucleotidyltransferase</keyword>
<dbReference type="SUPFAM" id="SSF53098">
    <property type="entry name" value="Ribonuclease H-like"/>
    <property type="match status" value="1"/>
</dbReference>
<dbReference type="InterPro" id="IPR043128">
    <property type="entry name" value="Rev_trsase/Diguanyl_cyclase"/>
</dbReference>
<keyword evidence="4" id="KW-0540">Nuclease</keyword>
<dbReference type="EC" id="2.7.7.49" evidence="1"/>
<dbReference type="Proteomes" id="UP000695022">
    <property type="component" value="Unplaced"/>
</dbReference>
<proteinExistence type="predicted"/>
<evidence type="ECO:0000256" key="6">
    <source>
        <dbReference type="ARBA" id="ARBA00022801"/>
    </source>
</evidence>
<keyword evidence="7" id="KW-0695">RNA-directed DNA polymerase</keyword>
<dbReference type="PROSITE" id="PS50994">
    <property type="entry name" value="INTEGRASE"/>
    <property type="match status" value="1"/>
</dbReference>
<gene>
    <name evidence="11" type="primary">LOC106808891</name>
</gene>
<evidence type="ECO:0000256" key="5">
    <source>
        <dbReference type="ARBA" id="ARBA00022759"/>
    </source>
</evidence>
<feature type="domain" description="Integrase catalytic" evidence="9">
    <location>
        <begin position="485"/>
        <end position="645"/>
    </location>
</feature>
<feature type="compositionally biased region" description="Polar residues" evidence="8">
    <location>
        <begin position="759"/>
        <end position="771"/>
    </location>
</feature>
<feature type="region of interest" description="Disordered" evidence="8">
    <location>
        <begin position="758"/>
        <end position="815"/>
    </location>
</feature>
<evidence type="ECO:0000313" key="11">
    <source>
        <dbReference type="RefSeq" id="XP_014667284.1"/>
    </source>
</evidence>
<dbReference type="Gene3D" id="3.30.420.10">
    <property type="entry name" value="Ribonuclease H-like superfamily/Ribonuclease H"/>
    <property type="match status" value="1"/>
</dbReference>
<dbReference type="PANTHER" id="PTHR37984:SF7">
    <property type="entry name" value="INTEGRASE CATALYTIC DOMAIN-CONTAINING PROTEIN"/>
    <property type="match status" value="1"/>
</dbReference>
<dbReference type="InterPro" id="IPR041373">
    <property type="entry name" value="RT_RNaseH"/>
</dbReference>